<dbReference type="GO" id="GO:0005886">
    <property type="term" value="C:plasma membrane"/>
    <property type="evidence" value="ECO:0007669"/>
    <property type="project" value="UniProtKB-SubCell"/>
</dbReference>
<dbReference type="InterPro" id="IPR043128">
    <property type="entry name" value="Rev_trsase/Diguanyl_cyclase"/>
</dbReference>
<dbReference type="AlphaFoldDB" id="A0AAD1C563"/>
<dbReference type="InterPro" id="IPR000160">
    <property type="entry name" value="GGDEF_dom"/>
</dbReference>
<evidence type="ECO:0000256" key="1">
    <source>
        <dbReference type="ARBA" id="ARBA00001946"/>
    </source>
</evidence>
<dbReference type="FunFam" id="3.30.70.270:FF:000001">
    <property type="entry name" value="Diguanylate cyclase domain protein"/>
    <property type="match status" value="1"/>
</dbReference>
<evidence type="ECO:0000313" key="5">
    <source>
        <dbReference type="Proteomes" id="UP000218554"/>
    </source>
</evidence>
<name>A0AAD1C563_METFU</name>
<dbReference type="CDD" id="cd01949">
    <property type="entry name" value="GGDEF"/>
    <property type="match status" value="1"/>
</dbReference>
<dbReference type="Gene3D" id="3.30.70.270">
    <property type="match status" value="1"/>
</dbReference>
<dbReference type="PANTHER" id="PTHR43102">
    <property type="entry name" value="SLR1143 PROTEIN"/>
    <property type="match status" value="1"/>
</dbReference>
<dbReference type="InterPro" id="IPR003018">
    <property type="entry name" value="GAF"/>
</dbReference>
<dbReference type="Pfam" id="PF01590">
    <property type="entry name" value="GAF"/>
    <property type="match status" value="1"/>
</dbReference>
<sequence>MQPAPLHPDEPRRLQTLRDQDLLDTPAEHYLDTLVRLIRDLFLVNSAFITLVDQDRQWFKARTGLLQAETPRDISFCGHAILLSDLLLVTDARLDPRFADNPLVLGPPHIRFYAGQPIHAADGQVIGTLCIADASPRQLDAAGIRHLRDLATLAEGYLQMRALSQQTRSLREAVDREQRKALLDPLTQLWNRGGLNHFYPLEQARVQDAGLRLGVIYCDLDHFKKVNDQHGHGAGDQVLWESARRMTAALRPQDLLTRPGGEEFVALVAVHDEAELMRVAERLRLAIGQAPMALDTQALAQTASFGVTLALCGESQAEALARADQALYLAKQNGRNRVEGRSAT</sequence>
<evidence type="ECO:0000256" key="2">
    <source>
        <dbReference type="ARBA" id="ARBA00004533"/>
    </source>
</evidence>
<evidence type="ECO:0000259" key="3">
    <source>
        <dbReference type="PROSITE" id="PS50887"/>
    </source>
</evidence>
<comment type="cofactor">
    <cofactor evidence="1">
        <name>Mg(2+)</name>
        <dbReference type="ChEBI" id="CHEBI:18420"/>
    </cofactor>
</comment>
<keyword evidence="5" id="KW-1185">Reference proteome</keyword>
<dbReference type="NCBIfam" id="TIGR00254">
    <property type="entry name" value="GGDEF"/>
    <property type="match status" value="1"/>
</dbReference>
<evidence type="ECO:0000313" key="4">
    <source>
        <dbReference type="EMBL" id="BAU76791.1"/>
    </source>
</evidence>
<dbReference type="SUPFAM" id="SSF55073">
    <property type="entry name" value="Nucleotide cyclase"/>
    <property type="match status" value="1"/>
</dbReference>
<dbReference type="Pfam" id="PF00990">
    <property type="entry name" value="GGDEF"/>
    <property type="match status" value="1"/>
</dbReference>
<dbReference type="EMBL" id="AP014862">
    <property type="protein sequence ID" value="BAU76791.1"/>
    <property type="molecule type" value="Genomic_DNA"/>
</dbReference>
<gene>
    <name evidence="4" type="ORF">KF707C_51030</name>
</gene>
<dbReference type="RefSeq" id="WP_003452805.1">
    <property type="nucleotide sequence ID" value="NZ_AJMR01000180.1"/>
</dbReference>
<organism evidence="4 5">
    <name type="scientific">Metapseudomonas furukawaii</name>
    <name type="common">Pseudomonas furukawaii</name>
    <dbReference type="NCBI Taxonomy" id="1149133"/>
    <lineage>
        <taxon>Bacteria</taxon>
        <taxon>Pseudomonadati</taxon>
        <taxon>Pseudomonadota</taxon>
        <taxon>Gammaproteobacteria</taxon>
        <taxon>Pseudomonadales</taxon>
        <taxon>Pseudomonadaceae</taxon>
        <taxon>Metapseudomonas</taxon>
    </lineage>
</organism>
<accession>A0AAD1C563</accession>
<dbReference type="Gene3D" id="3.30.450.40">
    <property type="match status" value="1"/>
</dbReference>
<reference evidence="5" key="1">
    <citation type="submission" date="2015-05" db="EMBL/GenBank/DDBJ databases">
        <title>Draft genome sequencing of a biphenyl-degrading bacterium, Pseudomonas balearica KF707 (=NBRC110670).</title>
        <authorList>
            <person name="Kimura N."/>
            <person name="Hirose J."/>
            <person name="Watanabe T."/>
            <person name="Suenaga H."/>
            <person name="Fujihara H."/>
            <person name="Noguchi M."/>
            <person name="Hashimoto M."/>
            <person name="Shimodaira J."/>
            <person name="Tsuchikane K."/>
            <person name="Hosoyama A."/>
            <person name="Yamazoe A."/>
            <person name="Fujita N."/>
            <person name="Furukawa K."/>
        </authorList>
    </citation>
    <scope>NUCLEOTIDE SEQUENCE [LARGE SCALE GENOMIC DNA]</scope>
    <source>
        <strain evidence="5">DSM 10086 / NBRC 110670 / KF707</strain>
    </source>
</reference>
<dbReference type="SMART" id="SM00065">
    <property type="entry name" value="GAF"/>
    <property type="match status" value="1"/>
</dbReference>
<dbReference type="KEGG" id="pfuw:KF707C_51030"/>
<comment type="subcellular location">
    <subcellularLocation>
        <location evidence="2">Cell inner membrane</location>
    </subcellularLocation>
</comment>
<dbReference type="PROSITE" id="PS50887">
    <property type="entry name" value="GGDEF"/>
    <property type="match status" value="1"/>
</dbReference>
<dbReference type="SMART" id="SM00267">
    <property type="entry name" value="GGDEF"/>
    <property type="match status" value="1"/>
</dbReference>
<feature type="domain" description="GGDEF" evidence="3">
    <location>
        <begin position="211"/>
        <end position="343"/>
    </location>
</feature>
<dbReference type="PANTHER" id="PTHR43102:SF2">
    <property type="entry name" value="GAF DOMAIN-CONTAINING PROTEIN"/>
    <property type="match status" value="1"/>
</dbReference>
<protein>
    <recommendedName>
        <fullName evidence="3">GGDEF domain-containing protein</fullName>
    </recommendedName>
</protein>
<dbReference type="SUPFAM" id="SSF55781">
    <property type="entry name" value="GAF domain-like"/>
    <property type="match status" value="1"/>
</dbReference>
<dbReference type="Proteomes" id="UP000218554">
    <property type="component" value="Chromosome"/>
</dbReference>
<reference evidence="4 5" key="2">
    <citation type="journal article" date="2017" name="Int. J. Syst. Evol. Microbiol.">
        <title>Pseudomonas furukawaii sp. nov., a polychlorinated biphenyl-degrading bacterium isolated from biphenyl-contaminated soil in Japan.</title>
        <authorList>
            <person name="Kimura N."/>
            <person name="Watanabe T."/>
            <person name="Suenaga H."/>
            <person name="Fujihara H."/>
            <person name="Futagami T."/>
            <person name="Goto M."/>
            <person name="Hanada S."/>
            <person name="Hirose J."/>
        </authorList>
    </citation>
    <scope>NUCLEOTIDE SEQUENCE [LARGE SCALE GENOMIC DNA]</scope>
    <source>
        <strain evidence="5">DSM 10086 / NBRC 110670 / KF707</strain>
    </source>
</reference>
<dbReference type="GO" id="GO:0003824">
    <property type="term" value="F:catalytic activity"/>
    <property type="evidence" value="ECO:0007669"/>
    <property type="project" value="UniProtKB-ARBA"/>
</dbReference>
<dbReference type="InterPro" id="IPR029787">
    <property type="entry name" value="Nucleotide_cyclase"/>
</dbReference>
<proteinExistence type="predicted"/>
<dbReference type="InterPro" id="IPR029016">
    <property type="entry name" value="GAF-like_dom_sf"/>
</dbReference>